<dbReference type="EMBL" id="JAWDJW010000092">
    <property type="protein sequence ID" value="KAK3081684.1"/>
    <property type="molecule type" value="Genomic_DNA"/>
</dbReference>
<dbReference type="Proteomes" id="UP001186974">
    <property type="component" value="Unassembled WGS sequence"/>
</dbReference>
<organism evidence="1 2">
    <name type="scientific">Coniosporium uncinatum</name>
    <dbReference type="NCBI Taxonomy" id="93489"/>
    <lineage>
        <taxon>Eukaryota</taxon>
        <taxon>Fungi</taxon>
        <taxon>Dikarya</taxon>
        <taxon>Ascomycota</taxon>
        <taxon>Pezizomycotina</taxon>
        <taxon>Dothideomycetes</taxon>
        <taxon>Dothideomycetes incertae sedis</taxon>
        <taxon>Coniosporium</taxon>
    </lineage>
</organism>
<sequence>MECGRHDAVPDEVVDEENRILWFCRTCANRRWSIAGNDDQVDQSDSEEAEDNLVKGDTQYFGDNKAGDFDYCIQRPADGPCTCGRIIRTDSALLVCEGCNIVRHVACLAPGSEEAEKLNEVAADKSLRWFCDECTKADKPPTNADETPQNYRERATVDGQLAPWCVKRDQGPCRSRPSCKTPGHLNNSQHGRIGLCKLCSRPWHQLCANPPISDERIHGKTPPQRCNWLCRDCRNAEAGKNLADQWQRRAGIEAAQAAGDQNTADNARRSQDAGLLVASQTQQAKRQNIAGSQQEDRPDREQLPSVSRQDLRQQRRSKSSKKEKKTAQNTTSLANEAGSGPRTANASSEPPLDTQKEEYLGGFPKPNDECPGCGKKPTKSCPCNRCGQRWHTKCHYDPVAKAGYGTDDCRSCKTSPSDAPKAGNEPGDSRRSNAGLQPTALQLRECCAGCGRSPKNMIYCMGAYCHGQGYHVDNGCPELDIPDEILGNNRSNYHWSCYRCTAANAVRKAGGQSVGPKRKQWTVFREKGPCIACGEHLSSDQGVIVDCVKCERAWHQKCHEPNIDNGAGPGWRCADCIDGDDGSLDGTVDNETEDEAGPEDDVATDEEDSGPQDGDNTDAAMQSAPLDLKRPQPDHCTERLSTRDRCYGARRRKANAEPWPLPSRR</sequence>
<proteinExistence type="predicted"/>
<gene>
    <name evidence="1" type="ORF">LTS18_003899</name>
</gene>
<evidence type="ECO:0000313" key="2">
    <source>
        <dbReference type="Proteomes" id="UP001186974"/>
    </source>
</evidence>
<name>A0ACC3DYQ0_9PEZI</name>
<evidence type="ECO:0000313" key="1">
    <source>
        <dbReference type="EMBL" id="KAK3081684.1"/>
    </source>
</evidence>
<protein>
    <submittedName>
        <fullName evidence="1">Uncharacterized protein</fullName>
    </submittedName>
</protein>
<comment type="caution">
    <text evidence="1">The sequence shown here is derived from an EMBL/GenBank/DDBJ whole genome shotgun (WGS) entry which is preliminary data.</text>
</comment>
<reference evidence="1" key="1">
    <citation type="submission" date="2024-09" db="EMBL/GenBank/DDBJ databases">
        <title>Black Yeasts Isolated from many extreme environments.</title>
        <authorList>
            <person name="Coleine C."/>
            <person name="Stajich J.E."/>
            <person name="Selbmann L."/>
        </authorList>
    </citation>
    <scope>NUCLEOTIDE SEQUENCE</scope>
    <source>
        <strain evidence="1">CCFEE 5737</strain>
    </source>
</reference>
<accession>A0ACC3DYQ0</accession>
<keyword evidence="2" id="KW-1185">Reference proteome</keyword>